<dbReference type="RefSeq" id="WP_043390854.1">
    <property type="nucleotide sequence ID" value="NZ_JPMI01000035.1"/>
</dbReference>
<name>A0A084SZI4_9BACT</name>
<proteinExistence type="predicted"/>
<keyword evidence="1" id="KW-0929">Antimicrobial</keyword>
<evidence type="ECO:0000313" key="4">
    <source>
        <dbReference type="EMBL" id="KFA93869.1"/>
    </source>
</evidence>
<comment type="caution">
    <text evidence="4">The sequence shown here is derived from an EMBL/GenBank/DDBJ whole genome shotgun (WGS) entry which is preliminary data.</text>
</comment>
<dbReference type="EMBL" id="JPMI01000035">
    <property type="protein sequence ID" value="KFA93869.1"/>
    <property type="molecule type" value="Genomic_DNA"/>
</dbReference>
<evidence type="ECO:0000256" key="3">
    <source>
        <dbReference type="SAM" id="MobiDB-lite"/>
    </source>
</evidence>
<reference evidence="4 5" key="1">
    <citation type="submission" date="2014-07" db="EMBL/GenBank/DDBJ databases">
        <title>Draft Genome Sequence of Gephyronic Acid Producer, Cystobacter violaceus Strain Cb vi76.</title>
        <authorList>
            <person name="Stevens D.C."/>
            <person name="Young J."/>
            <person name="Carmichael R."/>
            <person name="Tan J."/>
            <person name="Taylor R.E."/>
        </authorList>
    </citation>
    <scope>NUCLEOTIDE SEQUENCE [LARGE SCALE GENOMIC DNA]</scope>
    <source>
        <strain evidence="4 5">Cb vi76</strain>
    </source>
</reference>
<dbReference type="GO" id="GO:0042742">
    <property type="term" value="P:defense response to bacterium"/>
    <property type="evidence" value="ECO:0007669"/>
    <property type="project" value="UniProtKB-KW"/>
</dbReference>
<evidence type="ECO:0000256" key="2">
    <source>
        <dbReference type="ARBA" id="ARBA00022638"/>
    </source>
</evidence>
<dbReference type="Gene3D" id="1.10.530.40">
    <property type="match status" value="1"/>
</dbReference>
<dbReference type="GO" id="GO:0003796">
    <property type="term" value="F:lysozyme activity"/>
    <property type="evidence" value="ECO:0007669"/>
    <property type="project" value="InterPro"/>
</dbReference>
<evidence type="ECO:0000313" key="5">
    <source>
        <dbReference type="Proteomes" id="UP000028547"/>
    </source>
</evidence>
<dbReference type="Proteomes" id="UP000028547">
    <property type="component" value="Unassembled WGS sequence"/>
</dbReference>
<feature type="region of interest" description="Disordered" evidence="3">
    <location>
        <begin position="1"/>
        <end position="30"/>
    </location>
</feature>
<dbReference type="CDD" id="cd16903">
    <property type="entry name" value="pesticin_lyz-like"/>
    <property type="match status" value="1"/>
</dbReference>
<protein>
    <submittedName>
        <fullName evidence="4">Calcium-binding protein</fullName>
    </submittedName>
</protein>
<evidence type="ECO:0000256" key="1">
    <source>
        <dbReference type="ARBA" id="ARBA00022529"/>
    </source>
</evidence>
<gene>
    <name evidence="4" type="ORF">Q664_06245</name>
</gene>
<dbReference type="AlphaFoldDB" id="A0A084SZI4"/>
<dbReference type="GO" id="GO:0031640">
    <property type="term" value="P:killing of cells of another organism"/>
    <property type="evidence" value="ECO:0007669"/>
    <property type="project" value="UniProtKB-KW"/>
</dbReference>
<keyword evidence="2" id="KW-0081">Bacteriolytic enzyme</keyword>
<dbReference type="InterPro" id="IPR023347">
    <property type="entry name" value="Lysozyme_dom_sf"/>
</dbReference>
<organism evidence="4 5">
    <name type="scientific">Archangium violaceum Cb vi76</name>
    <dbReference type="NCBI Taxonomy" id="1406225"/>
    <lineage>
        <taxon>Bacteria</taxon>
        <taxon>Pseudomonadati</taxon>
        <taxon>Myxococcota</taxon>
        <taxon>Myxococcia</taxon>
        <taxon>Myxococcales</taxon>
        <taxon>Cystobacterineae</taxon>
        <taxon>Archangiaceae</taxon>
        <taxon>Archangium</taxon>
    </lineage>
</organism>
<accession>A0A084SZI4</accession>
<sequence>MGIDSVGGSSSRSSSNSVSSTSTSSKAAADAVTANAVTAKAVSTQPSVNFDRSTFEPARNLAGMPNLMSPTSINNAGLTTAPFDAAKAFTEMPELLQATPLSPTPQTFVDDFTVPEGQLTFDAEGLETRGAYFSREAHWPGGASGATIGRGYDMKHRSAETVISDLTAAGVPQADAELLAQGAGLSGQEAADFVAREDVKAIEITPLAQKNLFSTVYDHYESEVQRISNKPDTVAKYGSVDWDNLDPAIKDVAVDLIYRGDYTPATRKEIQPLMVANDLQGLRDLLADETRMTGDWGVPQDRFERRRDYLDAALNAQ</sequence>